<accession>A0AAV6GEX1</accession>
<feature type="compositionally biased region" description="Basic residues" evidence="1">
    <location>
        <begin position="179"/>
        <end position="206"/>
    </location>
</feature>
<dbReference type="Proteomes" id="UP000823561">
    <property type="component" value="Chromosome 12"/>
</dbReference>
<keyword evidence="3" id="KW-1185">Reference proteome</keyword>
<sequence length="608" mass="66812">MASSSPRFTWCACRKHKIPSKDTHEQCLHCLGIQHAKEAVLEYGKCPHCAKMDWSSCINRLTKVQEVMHRESQQRKHEAAQAGAQPKPETTTASVTDAKPVQDVVCSTQPVPRPVVATPGPTSSTMPVMFTILSPPPVPAESDAGVVKGAFMSHVAIQQSADSTPSLSYQTSHPLSTSSHKRKRLSKCHTRCSKHFSRSHGHRRRCSSSSSSSPFWSSSDSSCTSALREKRRRREGRRSQKPKELHDRLLQVVEQKLEAQQQAMQIQWAMMERRLEALEKKDSEAAAAAAAAAVAVSSAPACRAVHVPQPSTSSQGEEQRDWSGSTSDAVVTGSIPLTIIKQEEEAASKPEATTEAERQSGPSRAEGAVSKQDILTAKELQSLIARAAKYLGVTFPKTSPNLPDPTMASEFEELVQSTWPNPASSKPFREVCSEMYRLNESQALAYDRMPQVNRFMSAIFQAVKPTDSIEQGVPADRWRLTEMLTEGTYQTAGMLAKTANYLRYLSDYQQRLLVEITEDHPAQRFVTVLNELKLIGQFAHQLSSHQAELSGRAMAASVAIRRQVWMAKTNYTDALKATVADLPFVVSQSVGVGSGGSSSSDNLCKQEH</sequence>
<evidence type="ECO:0000256" key="1">
    <source>
        <dbReference type="SAM" id="MobiDB-lite"/>
    </source>
</evidence>
<protein>
    <submittedName>
        <fullName evidence="2">Uncharacterized protein</fullName>
    </submittedName>
</protein>
<name>A0AAV6GEX1_9TELE</name>
<feature type="compositionally biased region" description="Basic and acidic residues" evidence="1">
    <location>
        <begin position="237"/>
        <end position="246"/>
    </location>
</feature>
<feature type="region of interest" description="Disordered" evidence="1">
    <location>
        <begin position="342"/>
        <end position="370"/>
    </location>
</feature>
<dbReference type="EMBL" id="JADWDJ010000012">
    <property type="protein sequence ID" value="KAG5272567.1"/>
    <property type="molecule type" value="Genomic_DNA"/>
</dbReference>
<feature type="compositionally biased region" description="Polar residues" evidence="1">
    <location>
        <begin position="309"/>
        <end position="329"/>
    </location>
</feature>
<feature type="region of interest" description="Disordered" evidence="1">
    <location>
        <begin position="161"/>
        <end position="246"/>
    </location>
</feature>
<proteinExistence type="predicted"/>
<feature type="compositionally biased region" description="Basic and acidic residues" evidence="1">
    <location>
        <begin position="68"/>
        <end position="79"/>
    </location>
</feature>
<feature type="compositionally biased region" description="Low complexity" evidence="1">
    <location>
        <begin position="207"/>
        <end position="225"/>
    </location>
</feature>
<comment type="caution">
    <text evidence="2">The sequence shown here is derived from an EMBL/GenBank/DDBJ whole genome shotgun (WGS) entry which is preliminary data.</text>
</comment>
<organism evidence="2 3">
    <name type="scientific">Alosa alosa</name>
    <name type="common">allis shad</name>
    <dbReference type="NCBI Taxonomy" id="278164"/>
    <lineage>
        <taxon>Eukaryota</taxon>
        <taxon>Metazoa</taxon>
        <taxon>Chordata</taxon>
        <taxon>Craniata</taxon>
        <taxon>Vertebrata</taxon>
        <taxon>Euteleostomi</taxon>
        <taxon>Actinopterygii</taxon>
        <taxon>Neopterygii</taxon>
        <taxon>Teleostei</taxon>
        <taxon>Clupei</taxon>
        <taxon>Clupeiformes</taxon>
        <taxon>Clupeoidei</taxon>
        <taxon>Clupeidae</taxon>
        <taxon>Alosa</taxon>
    </lineage>
</organism>
<gene>
    <name evidence="2" type="ORF">AALO_G00166930</name>
</gene>
<evidence type="ECO:0000313" key="3">
    <source>
        <dbReference type="Proteomes" id="UP000823561"/>
    </source>
</evidence>
<dbReference type="AlphaFoldDB" id="A0AAV6GEX1"/>
<reference evidence="2" key="1">
    <citation type="submission" date="2020-10" db="EMBL/GenBank/DDBJ databases">
        <title>Chromosome-scale genome assembly of the Allis shad, Alosa alosa.</title>
        <authorList>
            <person name="Margot Z."/>
            <person name="Christophe K."/>
            <person name="Cabau C."/>
            <person name="Louis A."/>
            <person name="Berthelot C."/>
            <person name="Parey E."/>
            <person name="Roest Crollius H."/>
            <person name="Montfort J."/>
            <person name="Robinson-Rechavi M."/>
            <person name="Bucao C."/>
            <person name="Bouchez O."/>
            <person name="Gislard M."/>
            <person name="Lluch J."/>
            <person name="Milhes M."/>
            <person name="Lampietro C."/>
            <person name="Lopez Roques C."/>
            <person name="Donnadieu C."/>
            <person name="Braasch I."/>
            <person name="Desvignes T."/>
            <person name="Postlethwait J."/>
            <person name="Bobe J."/>
            <person name="Guiguen Y."/>
        </authorList>
    </citation>
    <scope>NUCLEOTIDE SEQUENCE</scope>
    <source>
        <strain evidence="2">M-15738</strain>
        <tissue evidence="2">Blood</tissue>
    </source>
</reference>
<dbReference type="Gene3D" id="1.10.287.3160">
    <property type="match status" value="1"/>
</dbReference>
<evidence type="ECO:0000313" key="2">
    <source>
        <dbReference type="EMBL" id="KAG5272567.1"/>
    </source>
</evidence>
<feature type="region of interest" description="Disordered" evidence="1">
    <location>
        <begin position="68"/>
        <end position="99"/>
    </location>
</feature>
<feature type="compositionally biased region" description="Polar residues" evidence="1">
    <location>
        <begin position="161"/>
        <end position="178"/>
    </location>
</feature>
<feature type="region of interest" description="Disordered" evidence="1">
    <location>
        <begin position="306"/>
        <end position="329"/>
    </location>
</feature>